<organism evidence="1 2">
    <name type="scientific">Candidatus Gottesmanbacteria bacterium GW2011_GWB1_49_7</name>
    <dbReference type="NCBI Taxonomy" id="1618448"/>
    <lineage>
        <taxon>Bacteria</taxon>
        <taxon>Candidatus Gottesmaniibacteriota</taxon>
    </lineage>
</organism>
<comment type="caution">
    <text evidence="1">The sequence shown here is derived from an EMBL/GenBank/DDBJ whole genome shotgun (WGS) entry which is preliminary data.</text>
</comment>
<proteinExistence type="predicted"/>
<protein>
    <submittedName>
        <fullName evidence="1">Uncharacterized protein</fullName>
    </submittedName>
</protein>
<reference evidence="1 2" key="1">
    <citation type="journal article" date="2015" name="Nature">
        <title>rRNA introns, odd ribosomes, and small enigmatic genomes across a large radiation of phyla.</title>
        <authorList>
            <person name="Brown C.T."/>
            <person name="Hug L.A."/>
            <person name="Thomas B.C."/>
            <person name="Sharon I."/>
            <person name="Castelle C.J."/>
            <person name="Singh A."/>
            <person name="Wilkins M.J."/>
            <person name="Williams K.H."/>
            <person name="Banfield J.F."/>
        </authorList>
    </citation>
    <scope>NUCLEOTIDE SEQUENCE [LARGE SCALE GENOMIC DNA]</scope>
</reference>
<dbReference type="EMBL" id="LCQD01000038">
    <property type="protein sequence ID" value="KKW10412.1"/>
    <property type="molecule type" value="Genomic_DNA"/>
</dbReference>
<gene>
    <name evidence="1" type="ORF">UY48_C0038G0012</name>
</gene>
<dbReference type="AlphaFoldDB" id="A0A0G1Y697"/>
<sequence length="83" mass="9280">MISLVKFKQLACLRSPAFKLYSYLLLASENGVLTAPQRELSKEAHMSTGSITYAIGLLVKSEFIKVESRRGRIASTYVLLKEN</sequence>
<name>A0A0G1Y697_9BACT</name>
<evidence type="ECO:0000313" key="2">
    <source>
        <dbReference type="Proteomes" id="UP000034588"/>
    </source>
</evidence>
<dbReference type="Proteomes" id="UP000034588">
    <property type="component" value="Unassembled WGS sequence"/>
</dbReference>
<accession>A0A0G1Y697</accession>
<evidence type="ECO:0000313" key="1">
    <source>
        <dbReference type="EMBL" id="KKW10412.1"/>
    </source>
</evidence>